<dbReference type="InterPro" id="IPR024324">
    <property type="entry name" value="Condensin_cplx_su1_N"/>
</dbReference>
<feature type="compositionally biased region" description="Basic and acidic residues" evidence="2">
    <location>
        <begin position="429"/>
        <end position="447"/>
    </location>
</feature>
<dbReference type="Proteomes" id="UP000677228">
    <property type="component" value="Unassembled WGS sequence"/>
</dbReference>
<dbReference type="SUPFAM" id="SSF48371">
    <property type="entry name" value="ARM repeat"/>
    <property type="match status" value="1"/>
</dbReference>
<dbReference type="GO" id="GO:0010032">
    <property type="term" value="P:meiotic chromosome condensation"/>
    <property type="evidence" value="ECO:0007669"/>
    <property type="project" value="TreeGrafter"/>
</dbReference>
<evidence type="ECO:0000256" key="2">
    <source>
        <dbReference type="SAM" id="MobiDB-lite"/>
    </source>
</evidence>
<dbReference type="InterPro" id="IPR018247">
    <property type="entry name" value="EF_Hand_1_Ca_BS"/>
</dbReference>
<comment type="caution">
    <text evidence="4">The sequence shown here is derived from an EMBL/GenBank/DDBJ whole genome shotgun (WGS) entry which is preliminary data.</text>
</comment>
<dbReference type="AlphaFoldDB" id="A0A8S2FFW3"/>
<dbReference type="EMBL" id="CAJOBA010051671">
    <property type="protein sequence ID" value="CAF4247109.1"/>
    <property type="molecule type" value="Genomic_DNA"/>
</dbReference>
<dbReference type="GO" id="GO:0000779">
    <property type="term" value="C:condensed chromosome, centromeric region"/>
    <property type="evidence" value="ECO:0007669"/>
    <property type="project" value="TreeGrafter"/>
</dbReference>
<proteinExistence type="predicted"/>
<gene>
    <name evidence="4" type="ORF">OVA965_LOCUS34898</name>
    <name evidence="5" type="ORF">TMI583_LOCUS35844</name>
</gene>
<dbReference type="PANTHER" id="PTHR14222:SF2">
    <property type="entry name" value="CONDENSIN COMPLEX SUBUNIT 1"/>
    <property type="match status" value="1"/>
</dbReference>
<accession>A0A8S2FFW3</accession>
<dbReference type="GO" id="GO:0007076">
    <property type="term" value="P:mitotic chromosome condensation"/>
    <property type="evidence" value="ECO:0007669"/>
    <property type="project" value="InterPro"/>
</dbReference>
<evidence type="ECO:0000259" key="3">
    <source>
        <dbReference type="Pfam" id="PF12922"/>
    </source>
</evidence>
<dbReference type="InterPro" id="IPR016024">
    <property type="entry name" value="ARM-type_fold"/>
</dbReference>
<dbReference type="InterPro" id="IPR026971">
    <property type="entry name" value="CND1/NCAPD3"/>
</dbReference>
<dbReference type="InterPro" id="IPR011989">
    <property type="entry name" value="ARM-like"/>
</dbReference>
<reference evidence="4" key="1">
    <citation type="submission" date="2021-02" db="EMBL/GenBank/DDBJ databases">
        <authorList>
            <person name="Nowell W R."/>
        </authorList>
    </citation>
    <scope>NUCLEOTIDE SEQUENCE</scope>
</reference>
<dbReference type="Proteomes" id="UP000682733">
    <property type="component" value="Unassembled WGS sequence"/>
</dbReference>
<dbReference type="GO" id="GO:0000796">
    <property type="term" value="C:condensin complex"/>
    <property type="evidence" value="ECO:0007669"/>
    <property type="project" value="TreeGrafter"/>
</dbReference>
<dbReference type="PROSITE" id="PS00018">
    <property type="entry name" value="EF_HAND_1"/>
    <property type="match status" value="1"/>
</dbReference>
<organism evidence="4 6">
    <name type="scientific">Didymodactylos carnosus</name>
    <dbReference type="NCBI Taxonomy" id="1234261"/>
    <lineage>
        <taxon>Eukaryota</taxon>
        <taxon>Metazoa</taxon>
        <taxon>Spiralia</taxon>
        <taxon>Gnathifera</taxon>
        <taxon>Rotifera</taxon>
        <taxon>Eurotatoria</taxon>
        <taxon>Bdelloidea</taxon>
        <taxon>Philodinida</taxon>
        <taxon>Philodinidae</taxon>
        <taxon>Didymodactylos</taxon>
    </lineage>
</organism>
<evidence type="ECO:0000256" key="1">
    <source>
        <dbReference type="ARBA" id="ARBA00023067"/>
    </source>
</evidence>
<dbReference type="EMBL" id="CAJNOK010029827">
    <property type="protein sequence ID" value="CAF1452589.1"/>
    <property type="molecule type" value="Genomic_DNA"/>
</dbReference>
<feature type="region of interest" description="Disordered" evidence="2">
    <location>
        <begin position="410"/>
        <end position="447"/>
    </location>
</feature>
<dbReference type="Gene3D" id="1.25.10.10">
    <property type="entry name" value="Leucine-rich Repeat Variant"/>
    <property type="match status" value="1"/>
</dbReference>
<evidence type="ECO:0000313" key="4">
    <source>
        <dbReference type="EMBL" id="CAF1452589.1"/>
    </source>
</evidence>
<dbReference type="GO" id="GO:0042393">
    <property type="term" value="F:histone binding"/>
    <property type="evidence" value="ECO:0007669"/>
    <property type="project" value="TreeGrafter"/>
</dbReference>
<sequence length="541" mass="62247">MSSRQSETNRWSVFDIPNKFEDLKYQISSASYYVPNVLDLAEFNTQLQSCARIREPNQILDYFPLFYSIAIEYGQVPSVSRHQAADALIRLTISEAAEVQRRLHLGLTGDERRLHLNIIKMLCCLLAEFTIRADSDNSQKVEELIPKTQKKGKKGDQSSDNFTNELLRDKCLKALGDVLRAHIRPLWEPSIIDEQFVKTVTKPCYNLLRKQDVHKNAVIKENFPLIIAIMVDKFGHARDSSAFKSMATFITQIAELDPKIIRTHIDLLLDLLTVDVHHIRIAVLIAFAHVIDRELVPVDSLDDSAKKLRDELFRCLSDHVYDSNSYVRTNALQIWAGLIQGKKVPVKQLIQAFEFGLCRLRDAACPVRKEAVTLVMHVILSNPYFGIDVTHADLEEQRIKTEKELEELQKIVNEKDKSDDDDVDENEIDEKSKDTKKLVRRDDDDDDQKKEDAEFIILSSDEENDDNIVNDSRTSNNISQNQSYEMKDVDDIKVKIEKESGENAINQSIHEDLERVQIQQEIDKKKELIAIYKVCLYLATY</sequence>
<evidence type="ECO:0000313" key="6">
    <source>
        <dbReference type="Proteomes" id="UP000677228"/>
    </source>
</evidence>
<dbReference type="PANTHER" id="PTHR14222">
    <property type="entry name" value="CONDENSIN"/>
    <property type="match status" value="1"/>
</dbReference>
<dbReference type="Pfam" id="PF12922">
    <property type="entry name" value="Cnd1_N"/>
    <property type="match status" value="1"/>
</dbReference>
<feature type="domain" description="Condensin complex subunit 1 N-terminal" evidence="3">
    <location>
        <begin position="80"/>
        <end position="237"/>
    </location>
</feature>
<keyword evidence="1" id="KW-0226">DNA condensation</keyword>
<protein>
    <recommendedName>
        <fullName evidence="3">Condensin complex subunit 1 N-terminal domain-containing protein</fullName>
    </recommendedName>
</protein>
<evidence type="ECO:0000313" key="5">
    <source>
        <dbReference type="EMBL" id="CAF4247109.1"/>
    </source>
</evidence>
<feature type="compositionally biased region" description="Acidic residues" evidence="2">
    <location>
        <begin position="419"/>
        <end position="428"/>
    </location>
</feature>
<name>A0A8S2FFW3_9BILA</name>